<sequence>MKTLRRLVMMRQRQLYFAVILAASLTLVSGAVITGVCENDVQCIAGGTRDSCCSRWSPLGAVYVCKTMGKRGEPCHVKAEELPYPLDGKHRFWHCPCTDGLMCVSGDGARVGLCM</sequence>
<dbReference type="GO" id="GO:0016020">
    <property type="term" value="C:membrane"/>
    <property type="evidence" value="ECO:0007669"/>
    <property type="project" value="InterPro"/>
</dbReference>
<gene>
    <name evidence="11" type="primary">LOC109464601</name>
</gene>
<evidence type="ECO:0000259" key="9">
    <source>
        <dbReference type="PROSITE" id="PS50287"/>
    </source>
</evidence>
<organism evidence="10 11">
    <name type="scientific">Branchiostoma belcheri</name>
    <name type="common">Amphioxus</name>
    <dbReference type="NCBI Taxonomy" id="7741"/>
    <lineage>
        <taxon>Eukaryota</taxon>
        <taxon>Metazoa</taxon>
        <taxon>Chordata</taxon>
        <taxon>Cephalochordata</taxon>
        <taxon>Leptocardii</taxon>
        <taxon>Amphioxiformes</taxon>
        <taxon>Branchiostomatidae</taxon>
        <taxon>Branchiostoma</taxon>
    </lineage>
</organism>
<dbReference type="PANTHER" id="PTHR18821:SF2">
    <property type="entry name" value="DICKKOPF-RELATED PROTEIN 3-LIKE"/>
    <property type="match status" value="1"/>
</dbReference>
<dbReference type="FunFam" id="2.10.80.10:FF:000007">
    <property type="entry name" value="Uncharacterized protein"/>
    <property type="match status" value="1"/>
</dbReference>
<evidence type="ECO:0000256" key="2">
    <source>
        <dbReference type="ARBA" id="ARBA00006999"/>
    </source>
</evidence>
<accession>A0A6P4XYE7</accession>
<reference evidence="11" key="1">
    <citation type="submission" date="2025-08" db="UniProtKB">
        <authorList>
            <consortium name="RefSeq"/>
        </authorList>
    </citation>
    <scope>IDENTIFICATION</scope>
    <source>
        <tissue evidence="11">Gonad</tissue>
    </source>
</reference>
<dbReference type="Proteomes" id="UP000515135">
    <property type="component" value="Unplaced"/>
</dbReference>
<dbReference type="GO" id="GO:0090729">
    <property type="term" value="F:toxin activity"/>
    <property type="evidence" value="ECO:0007669"/>
    <property type="project" value="UniProtKB-KW"/>
</dbReference>
<evidence type="ECO:0000256" key="4">
    <source>
        <dbReference type="ARBA" id="ARBA00022656"/>
    </source>
</evidence>
<feature type="signal peptide" evidence="8">
    <location>
        <begin position="1"/>
        <end position="30"/>
    </location>
</feature>
<dbReference type="InterPro" id="IPR001190">
    <property type="entry name" value="SRCR"/>
</dbReference>
<keyword evidence="8" id="KW-0732">Signal</keyword>
<keyword evidence="3" id="KW-0964">Secreted</keyword>
<dbReference type="InterPro" id="IPR009523">
    <property type="entry name" value="Prokineticin"/>
</dbReference>
<feature type="chain" id="PRO_5027550206" evidence="8">
    <location>
        <begin position="31"/>
        <end position="115"/>
    </location>
</feature>
<comment type="similarity">
    <text evidence="2">Belongs to the AVIT (prokineticin) family.</text>
</comment>
<keyword evidence="5" id="KW-1015">Disulfide bond</keyword>
<dbReference type="OrthoDB" id="6433669at2759"/>
<dbReference type="GO" id="GO:0005576">
    <property type="term" value="C:extracellular region"/>
    <property type="evidence" value="ECO:0007669"/>
    <property type="project" value="UniProtKB-SubCell"/>
</dbReference>
<evidence type="ECO:0000313" key="10">
    <source>
        <dbReference type="Proteomes" id="UP000515135"/>
    </source>
</evidence>
<evidence type="ECO:0000256" key="5">
    <source>
        <dbReference type="ARBA" id="ARBA00023157"/>
    </source>
</evidence>
<evidence type="ECO:0000256" key="3">
    <source>
        <dbReference type="ARBA" id="ARBA00022525"/>
    </source>
</evidence>
<keyword evidence="6" id="KW-1213">G-protein coupled receptor impairing toxin</keyword>
<keyword evidence="4" id="KW-0800">Toxin</keyword>
<proteinExistence type="inferred from homology"/>
<dbReference type="GeneID" id="109464601"/>
<feature type="domain" description="SRCR" evidence="9">
    <location>
        <begin position="25"/>
        <end position="115"/>
    </location>
</feature>
<evidence type="ECO:0000256" key="8">
    <source>
        <dbReference type="SAM" id="SignalP"/>
    </source>
</evidence>
<keyword evidence="10" id="KW-1185">Reference proteome</keyword>
<dbReference type="RefSeq" id="XP_019617168.1">
    <property type="nucleotide sequence ID" value="XM_019761609.1"/>
</dbReference>
<evidence type="ECO:0000313" key="11">
    <source>
        <dbReference type="RefSeq" id="XP_019617168.1"/>
    </source>
</evidence>
<evidence type="ECO:0000256" key="7">
    <source>
        <dbReference type="PROSITE-ProRule" id="PRU00196"/>
    </source>
</evidence>
<dbReference type="PROSITE" id="PS50287">
    <property type="entry name" value="SRCR_2"/>
    <property type="match status" value="1"/>
</dbReference>
<dbReference type="KEGG" id="bbel:109464601"/>
<dbReference type="AlphaFoldDB" id="A0A6P4XYE7"/>
<dbReference type="PANTHER" id="PTHR18821">
    <property type="entry name" value="PROKINETICIN"/>
    <property type="match status" value="1"/>
</dbReference>
<dbReference type="SUPFAM" id="SSF57190">
    <property type="entry name" value="Colipase-like"/>
    <property type="match status" value="1"/>
</dbReference>
<name>A0A6P4XYE7_BRABE</name>
<dbReference type="InterPro" id="IPR023569">
    <property type="entry name" value="Prokineticin_domain"/>
</dbReference>
<evidence type="ECO:0000256" key="1">
    <source>
        <dbReference type="ARBA" id="ARBA00004613"/>
    </source>
</evidence>
<evidence type="ECO:0000256" key="6">
    <source>
        <dbReference type="ARBA" id="ARBA00023259"/>
    </source>
</evidence>
<dbReference type="Gene3D" id="2.10.80.10">
    <property type="entry name" value="Lipase, subunit A"/>
    <property type="match status" value="1"/>
</dbReference>
<comment type="caution">
    <text evidence="7">Lacks conserved residue(s) required for the propagation of feature annotation.</text>
</comment>
<dbReference type="Pfam" id="PF06607">
    <property type="entry name" value="Prokineticin"/>
    <property type="match status" value="1"/>
</dbReference>
<protein>
    <submittedName>
        <fullName evidence="11">Prokineticin Bo8-like</fullName>
    </submittedName>
</protein>
<comment type="subcellular location">
    <subcellularLocation>
        <location evidence="1">Secreted</location>
    </subcellularLocation>
</comment>